<dbReference type="InterPro" id="IPR033132">
    <property type="entry name" value="GH_1_N_CS"/>
</dbReference>
<feature type="compositionally biased region" description="Polar residues" evidence="4">
    <location>
        <begin position="693"/>
        <end position="705"/>
    </location>
</feature>
<evidence type="ECO:0000313" key="7">
    <source>
        <dbReference type="Proteomes" id="UP000077069"/>
    </source>
</evidence>
<feature type="chain" id="PRO_5008058065" evidence="5">
    <location>
        <begin position="21"/>
        <end position="1286"/>
    </location>
</feature>
<protein>
    <submittedName>
        <fullName evidence="6">WD repeat-containing protein 26</fullName>
    </submittedName>
</protein>
<dbReference type="PANTHER" id="PTHR22838:SF0">
    <property type="entry name" value="WD REPEAT-CONTAINING PROTEIN 26"/>
    <property type="match status" value="1"/>
</dbReference>
<name>A0A177CDH0_9PLEO</name>
<dbReference type="PROSITE" id="PS50082">
    <property type="entry name" value="WD_REPEATS_2"/>
    <property type="match status" value="3"/>
</dbReference>
<dbReference type="GO" id="GO:0005975">
    <property type="term" value="P:carbohydrate metabolic process"/>
    <property type="evidence" value="ECO:0007669"/>
    <property type="project" value="InterPro"/>
</dbReference>
<dbReference type="OrthoDB" id="65569at2759"/>
<dbReference type="Pfam" id="PF00232">
    <property type="entry name" value="Glyco_hydro_1"/>
    <property type="match status" value="1"/>
</dbReference>
<dbReference type="GO" id="GO:0043161">
    <property type="term" value="P:proteasome-mediated ubiquitin-dependent protein catabolic process"/>
    <property type="evidence" value="ECO:0007669"/>
    <property type="project" value="TreeGrafter"/>
</dbReference>
<organism evidence="6 7">
    <name type="scientific">Paraphaeosphaeria sporulosa</name>
    <dbReference type="NCBI Taxonomy" id="1460663"/>
    <lineage>
        <taxon>Eukaryota</taxon>
        <taxon>Fungi</taxon>
        <taxon>Dikarya</taxon>
        <taxon>Ascomycota</taxon>
        <taxon>Pezizomycotina</taxon>
        <taxon>Dothideomycetes</taxon>
        <taxon>Pleosporomycetidae</taxon>
        <taxon>Pleosporales</taxon>
        <taxon>Massarineae</taxon>
        <taxon>Didymosphaeriaceae</taxon>
        <taxon>Paraphaeosphaeria</taxon>
    </lineage>
</organism>
<evidence type="ECO:0000256" key="3">
    <source>
        <dbReference type="PROSITE-ProRule" id="PRU00221"/>
    </source>
</evidence>
<dbReference type="SUPFAM" id="SSF50978">
    <property type="entry name" value="WD40 repeat-like"/>
    <property type="match status" value="1"/>
</dbReference>
<accession>A0A177CDH0</accession>
<dbReference type="PANTHER" id="PTHR22838">
    <property type="entry name" value="WD REPEAT PROTEIN 26-RELATED"/>
    <property type="match status" value="1"/>
</dbReference>
<dbReference type="SUPFAM" id="SSF51445">
    <property type="entry name" value="(Trans)glycosidases"/>
    <property type="match status" value="1"/>
</dbReference>
<dbReference type="PROSITE" id="PS50294">
    <property type="entry name" value="WD_REPEATS_REGION"/>
    <property type="match status" value="2"/>
</dbReference>
<feature type="repeat" description="WD" evidence="3">
    <location>
        <begin position="1032"/>
        <end position="1075"/>
    </location>
</feature>
<gene>
    <name evidence="6" type="ORF">CC84DRAFT_1187720</name>
</gene>
<dbReference type="SMART" id="SM00320">
    <property type="entry name" value="WD40"/>
    <property type="match status" value="7"/>
</dbReference>
<dbReference type="GeneID" id="28764437"/>
<dbReference type="GO" id="GO:0034657">
    <property type="term" value="C:GID complex"/>
    <property type="evidence" value="ECO:0007669"/>
    <property type="project" value="TreeGrafter"/>
</dbReference>
<dbReference type="InterPro" id="IPR017853">
    <property type="entry name" value="GH"/>
</dbReference>
<dbReference type="InterPro" id="IPR036322">
    <property type="entry name" value="WD40_repeat_dom_sf"/>
</dbReference>
<feature type="repeat" description="WD" evidence="3">
    <location>
        <begin position="990"/>
        <end position="1031"/>
    </location>
</feature>
<dbReference type="PROSITE" id="PS00653">
    <property type="entry name" value="GLYCOSYL_HYDROL_F1_2"/>
    <property type="match status" value="1"/>
</dbReference>
<dbReference type="RefSeq" id="XP_018035115.1">
    <property type="nucleotide sequence ID" value="XM_018180951.1"/>
</dbReference>
<dbReference type="Gene3D" id="3.20.20.80">
    <property type="entry name" value="Glycosidases"/>
    <property type="match status" value="1"/>
</dbReference>
<dbReference type="PRINTS" id="PR00131">
    <property type="entry name" value="GLHYDRLASE1"/>
</dbReference>
<evidence type="ECO:0000313" key="6">
    <source>
        <dbReference type="EMBL" id="OAG04750.1"/>
    </source>
</evidence>
<dbReference type="Proteomes" id="UP000077069">
    <property type="component" value="Unassembled WGS sequence"/>
</dbReference>
<evidence type="ECO:0000256" key="5">
    <source>
        <dbReference type="SAM" id="SignalP"/>
    </source>
</evidence>
<dbReference type="InterPro" id="IPR001680">
    <property type="entry name" value="WD40_rpt"/>
</dbReference>
<evidence type="ECO:0000256" key="1">
    <source>
        <dbReference type="ARBA" id="ARBA00022574"/>
    </source>
</evidence>
<reference evidence="6 7" key="1">
    <citation type="submission" date="2016-05" db="EMBL/GenBank/DDBJ databases">
        <title>Comparative analysis of secretome profiles of manganese(II)-oxidizing ascomycete fungi.</title>
        <authorList>
            <consortium name="DOE Joint Genome Institute"/>
            <person name="Zeiner C.A."/>
            <person name="Purvine S.O."/>
            <person name="Zink E.M."/>
            <person name="Wu S."/>
            <person name="Pasa-Tolic L."/>
            <person name="Chaput D.L."/>
            <person name="Haridas S."/>
            <person name="Grigoriev I.V."/>
            <person name="Santelli C.M."/>
            <person name="Hansel C.M."/>
        </authorList>
    </citation>
    <scope>NUCLEOTIDE SEQUENCE [LARGE SCALE GENOMIC DNA]</scope>
    <source>
        <strain evidence="6 7">AP3s5-JAC2a</strain>
    </source>
</reference>
<dbReference type="Pfam" id="PF00400">
    <property type="entry name" value="WD40"/>
    <property type="match status" value="4"/>
</dbReference>
<dbReference type="CDD" id="cd00200">
    <property type="entry name" value="WD40"/>
    <property type="match status" value="1"/>
</dbReference>
<feature type="compositionally biased region" description="Basic residues" evidence="4">
    <location>
        <begin position="665"/>
        <end position="676"/>
    </location>
</feature>
<dbReference type="InterPro" id="IPR001360">
    <property type="entry name" value="Glyco_hydro_1"/>
</dbReference>
<feature type="compositionally biased region" description="Basic and acidic residues" evidence="4">
    <location>
        <begin position="677"/>
        <end position="689"/>
    </location>
</feature>
<keyword evidence="5" id="KW-0732">Signal</keyword>
<dbReference type="InParanoid" id="A0A177CDH0"/>
<dbReference type="InterPro" id="IPR051350">
    <property type="entry name" value="WD_repeat-ST_regulator"/>
</dbReference>
<keyword evidence="7" id="KW-1185">Reference proteome</keyword>
<evidence type="ECO:0000256" key="4">
    <source>
        <dbReference type="SAM" id="MobiDB-lite"/>
    </source>
</evidence>
<feature type="repeat" description="WD" evidence="3">
    <location>
        <begin position="1251"/>
        <end position="1286"/>
    </location>
</feature>
<keyword evidence="2" id="KW-0677">Repeat</keyword>
<dbReference type="Pfam" id="PF23627">
    <property type="entry name" value="LisH_WDR26"/>
    <property type="match status" value="1"/>
</dbReference>
<dbReference type="Gene3D" id="2.130.10.10">
    <property type="entry name" value="YVTN repeat-like/Quinoprotein amine dehydrogenase"/>
    <property type="match status" value="2"/>
</dbReference>
<sequence>MAPNLALLPLVCYLFALVSAQSVNGSTPTFTLPSGYRTASFNASAQPTAFNRTDFSENALNELWNLVGPVATGPVTTTVEATPEPTAYAQPDANHFHGLVGSNHPELNDVKLPKGFKWGVSSSSYQIEGAAKDEGKGPSIWDLLAHRVPNRVLDNSTGDVVASHYWLYKQDLARLKGLGMPAFSPSFSWPRFFPFGHGPVNEDAVKHYDDVISEFIATGIRPAVTLFHWDTPLALFVEYGGWTDRRIVDHFFNYAKFVISRYDAYVDEWFTINEPQYCNWQYSYYPAGEYYPAPNGVTGGDKARFLCGHYTLLAHAKVAKWYHDEFKGRGRITFKNSGNYYEANSTSAADEESRQRNFDFSIGWFGGPWTDGDYPKTLKDTLGDLLPEFTQDEKDMIKGSCDFFAIDAYSSFMAYGIDGGVEACASNRSHPGFPECAGSTSMSPIGFPIGPAADPTMSWLYSAPSGIRKYLKHITTKLFPSIPDIAVTEFGFSEPFEGQWTSLAPALWDLRRADYFQHYLDQILLSIHEDKVNVTGAWGWAIFDNFEWAQGSQVRFGLQYVNYTSLERTPKASIWQRRLVPPVVSPAFVLADETAPNVPSPNASDRPAIPHSPAPPSPELSAHDPSTDHDAVAAPAAPSTHPLAPKRRRSSQDSDDLSDPTQRGRSSRPIKKRRRRADGTMRLDSDASRRSHSPTQSYTNGSTRSPGPRSTLGKIANGDSHRPESNGSYTNGSSVASAKALSSSFFGHDREEVTRILIQSLSDLGYSDAAGALVKESGYTLEGPTVAAFRNAVLNGDWAEAEELLFGTNSYDNGGGIHLDGAAGYGKTWAKSRSIAQSHRAEGLPLAEGANRDEMLFWLKQQKYLELLERRDLGKALMVLRQELTPLHQDVGRLHTLSSLMMCPSADDLKSQALWDGADGESRTLLLSELSKSISPSVMIPEHRLVGLLDEVKDGWISNCLYHNTADSPSLYIDHNCDRDDFPMKPVLELKGHHDEVWYLKYSHDGTKLASTSKDKTIVIYDTTTYKILHQLDEHDSGVTHLAWSPDDTKIITCCSAQENSARIWDVKTGACLRLISDFTYPCTTAAWAPSGTHVVIGSQDTKYGCCIWNLDGHLVHAFAPHHNDSVRVNDLAISADGSRLVVLLENKIQVYDFRSREKLCEWHFDDVKLTSVTISSDSRHMLVSMNKNKIRLIEIDTGREVQGFEGQIQENFIIRSSFGGADENFVVSGSEDGRVYIWRNNVNGLLVEALDAHEGCVNAVAWHPSDPRCFASAGDDGRVRVWRPR</sequence>
<evidence type="ECO:0000256" key="2">
    <source>
        <dbReference type="ARBA" id="ARBA00022737"/>
    </source>
</evidence>
<feature type="compositionally biased region" description="Basic and acidic residues" evidence="4">
    <location>
        <begin position="621"/>
        <end position="631"/>
    </location>
</feature>
<dbReference type="InterPro" id="IPR015943">
    <property type="entry name" value="WD40/YVTN_repeat-like_dom_sf"/>
</dbReference>
<keyword evidence="1 3" id="KW-0853">WD repeat</keyword>
<feature type="signal peptide" evidence="5">
    <location>
        <begin position="1"/>
        <end position="20"/>
    </location>
</feature>
<proteinExistence type="predicted"/>
<dbReference type="GO" id="GO:0004553">
    <property type="term" value="F:hydrolase activity, hydrolyzing O-glycosyl compounds"/>
    <property type="evidence" value="ECO:0007669"/>
    <property type="project" value="InterPro"/>
</dbReference>
<dbReference type="EMBL" id="KV441553">
    <property type="protein sequence ID" value="OAG04750.1"/>
    <property type="molecule type" value="Genomic_DNA"/>
</dbReference>
<feature type="region of interest" description="Disordered" evidence="4">
    <location>
        <begin position="595"/>
        <end position="734"/>
    </location>
</feature>
<dbReference type="STRING" id="1460663.A0A177CDH0"/>